<keyword evidence="3" id="KW-0812">Transmembrane</keyword>
<dbReference type="GO" id="GO:0016051">
    <property type="term" value="P:carbohydrate biosynthetic process"/>
    <property type="evidence" value="ECO:0007669"/>
    <property type="project" value="InterPro"/>
</dbReference>
<evidence type="ECO:0000256" key="1">
    <source>
        <dbReference type="ARBA" id="ARBA00004323"/>
    </source>
</evidence>
<reference evidence="8" key="1">
    <citation type="journal article" date="2018" name="Int. J. Syst. Evol. Microbiol.">
        <title>Neptunicella marina gen. nov., sp. nov., isolated from surface seawater.</title>
        <authorList>
            <person name="Liu X."/>
            <person name="Lai Q."/>
            <person name="Du Y."/>
            <person name="Zhang X."/>
            <person name="Liu Z."/>
            <person name="Sun F."/>
            <person name="Shao Z."/>
        </authorList>
    </citation>
    <scope>NUCLEOTIDE SEQUENCE</scope>
    <source>
        <strain evidence="8">S27-2</strain>
    </source>
</reference>
<dbReference type="SUPFAM" id="SSF52540">
    <property type="entry name" value="P-loop containing nucleoside triphosphate hydrolases"/>
    <property type="match status" value="1"/>
</dbReference>
<evidence type="ECO:0000256" key="6">
    <source>
        <dbReference type="ARBA" id="ARBA00023136"/>
    </source>
</evidence>
<dbReference type="InterPro" id="IPR005331">
    <property type="entry name" value="Sulfotransferase"/>
</dbReference>
<keyword evidence="4" id="KW-1133">Transmembrane helix</keyword>
<evidence type="ECO:0000313" key="8">
    <source>
        <dbReference type="EMBL" id="MBC3767643.1"/>
    </source>
</evidence>
<dbReference type="GO" id="GO:0016020">
    <property type="term" value="C:membrane"/>
    <property type="evidence" value="ECO:0007669"/>
    <property type="project" value="InterPro"/>
</dbReference>
<sequence length="268" mass="30864">MARQQAPLKTSLYALLPCKVGLTLRWNANRLLRQSSYTESQYLRLRRCHGDSYSLRPFDQTQSIFVHIPKCAGISVNKALYGNLAGGHKTFNQYLTIFEPKLILNYFKFTIVRNPWDRLVSAYHFLQKGGANSTDLQWANRHIADYSSFEQFVKQWLTPENARSWYHFRPQSDFIIDSSAQISLDYIGYFETLEQDFAYIASRLNKDVQLAKTNKSQHVDYRSYYNDETRAIVADVYAKDIALLGYNFDNSQIVRASAAPITGGTAHV</sequence>
<dbReference type="InterPro" id="IPR018011">
    <property type="entry name" value="Carb_sulfotrans_8-10"/>
</dbReference>
<dbReference type="EMBL" id="JACNEP010000022">
    <property type="protein sequence ID" value="MBC3767643.1"/>
    <property type="molecule type" value="Genomic_DNA"/>
</dbReference>
<organism evidence="8 9">
    <name type="scientific">Neptunicella marina</name>
    <dbReference type="NCBI Taxonomy" id="2125989"/>
    <lineage>
        <taxon>Bacteria</taxon>
        <taxon>Pseudomonadati</taxon>
        <taxon>Pseudomonadota</taxon>
        <taxon>Gammaproteobacteria</taxon>
        <taxon>Alteromonadales</taxon>
        <taxon>Alteromonadaceae</taxon>
        <taxon>Neptunicella</taxon>
    </lineage>
</organism>
<proteinExistence type="predicted"/>
<dbReference type="InterPro" id="IPR027417">
    <property type="entry name" value="P-loop_NTPase"/>
</dbReference>
<accession>A0A8J6J0Q7</accession>
<comment type="caution">
    <text evidence="8">The sequence shown here is derived from an EMBL/GenBank/DDBJ whole genome shotgun (WGS) entry which is preliminary data.</text>
</comment>
<name>A0A8J6J0Q7_9ALTE</name>
<keyword evidence="6" id="KW-0472">Membrane</keyword>
<reference evidence="8" key="2">
    <citation type="submission" date="2020-08" db="EMBL/GenBank/DDBJ databases">
        <authorList>
            <person name="Lai Q."/>
        </authorList>
    </citation>
    <scope>NUCLEOTIDE SEQUENCE</scope>
    <source>
        <strain evidence="8">S27-2</strain>
    </source>
</reference>
<keyword evidence="9" id="KW-1185">Reference proteome</keyword>
<evidence type="ECO:0000313" key="9">
    <source>
        <dbReference type="Proteomes" id="UP000601768"/>
    </source>
</evidence>
<keyword evidence="7" id="KW-0325">Glycoprotein</keyword>
<evidence type="ECO:0000256" key="4">
    <source>
        <dbReference type="ARBA" id="ARBA00022989"/>
    </source>
</evidence>
<dbReference type="PANTHER" id="PTHR12137">
    <property type="entry name" value="CARBOHYDRATE SULFOTRANSFERASE"/>
    <property type="match status" value="1"/>
</dbReference>
<protein>
    <submittedName>
        <fullName evidence="8">Sulfotransferase family 2 domain-containing protein</fullName>
    </submittedName>
</protein>
<keyword evidence="2" id="KW-0808">Transferase</keyword>
<evidence type="ECO:0000256" key="2">
    <source>
        <dbReference type="ARBA" id="ARBA00022679"/>
    </source>
</evidence>
<evidence type="ECO:0000256" key="3">
    <source>
        <dbReference type="ARBA" id="ARBA00022692"/>
    </source>
</evidence>
<evidence type="ECO:0000256" key="5">
    <source>
        <dbReference type="ARBA" id="ARBA00023034"/>
    </source>
</evidence>
<evidence type="ECO:0000256" key="7">
    <source>
        <dbReference type="ARBA" id="ARBA00023180"/>
    </source>
</evidence>
<dbReference type="PANTHER" id="PTHR12137:SF54">
    <property type="entry name" value="CARBOHYDRATE SULFOTRANSFERASE"/>
    <property type="match status" value="1"/>
</dbReference>
<keyword evidence="5" id="KW-0333">Golgi apparatus</keyword>
<dbReference type="Proteomes" id="UP000601768">
    <property type="component" value="Unassembled WGS sequence"/>
</dbReference>
<dbReference type="Pfam" id="PF03567">
    <property type="entry name" value="Sulfotransfer_2"/>
    <property type="match status" value="1"/>
</dbReference>
<comment type="subcellular location">
    <subcellularLocation>
        <location evidence="1">Golgi apparatus membrane</location>
        <topology evidence="1">Single-pass type II membrane protein</topology>
    </subcellularLocation>
</comment>
<gene>
    <name evidence="8" type="ORF">H8B19_17320</name>
</gene>
<dbReference type="Gene3D" id="3.40.50.300">
    <property type="entry name" value="P-loop containing nucleotide triphosphate hydrolases"/>
    <property type="match status" value="1"/>
</dbReference>
<dbReference type="AlphaFoldDB" id="A0A8J6J0Q7"/>
<dbReference type="GO" id="GO:0008146">
    <property type="term" value="F:sulfotransferase activity"/>
    <property type="evidence" value="ECO:0007669"/>
    <property type="project" value="InterPro"/>
</dbReference>